<dbReference type="EMBL" id="BRYB01000235">
    <property type="protein sequence ID" value="GMI25924.1"/>
    <property type="molecule type" value="Genomic_DNA"/>
</dbReference>
<dbReference type="SFLD" id="SFLDS00028">
    <property type="entry name" value="Proline_Racemase"/>
    <property type="match status" value="1"/>
</dbReference>
<dbReference type="Gene3D" id="3.10.310.10">
    <property type="entry name" value="Diaminopimelate Epimerase, Chain A, domain 1"/>
    <property type="match status" value="2"/>
</dbReference>
<dbReference type="InterPro" id="IPR008794">
    <property type="entry name" value="Pro_racemase_fam"/>
</dbReference>
<gene>
    <name evidence="2" type="ORF">TeGR_g14883</name>
</gene>
<dbReference type="PIRSF" id="PIRSF029792">
    <property type="entry name" value="Pro_racemase"/>
    <property type="match status" value="1"/>
</dbReference>
<evidence type="ECO:0000256" key="1">
    <source>
        <dbReference type="ARBA" id="ARBA00007529"/>
    </source>
</evidence>
<comment type="similarity">
    <text evidence="1">Belongs to the proline racemase family.</text>
</comment>
<protein>
    <recommendedName>
        <fullName evidence="4">Proline racemase</fullName>
    </recommendedName>
</protein>
<comment type="caution">
    <text evidence="2">The sequence shown here is derived from an EMBL/GenBank/DDBJ whole genome shotgun (WGS) entry which is preliminary data.</text>
</comment>
<evidence type="ECO:0000313" key="3">
    <source>
        <dbReference type="Proteomes" id="UP001165060"/>
    </source>
</evidence>
<dbReference type="SUPFAM" id="SSF54506">
    <property type="entry name" value="Diaminopimelate epimerase-like"/>
    <property type="match status" value="1"/>
</dbReference>
<keyword evidence="3" id="KW-1185">Reference proteome</keyword>
<dbReference type="Proteomes" id="UP001165060">
    <property type="component" value="Unassembled WGS sequence"/>
</dbReference>
<reference evidence="2 3" key="1">
    <citation type="journal article" date="2023" name="Commun. Biol.">
        <title>Genome analysis of Parmales, the sister group of diatoms, reveals the evolutionary specialization of diatoms from phago-mixotrophs to photoautotrophs.</title>
        <authorList>
            <person name="Ban H."/>
            <person name="Sato S."/>
            <person name="Yoshikawa S."/>
            <person name="Yamada K."/>
            <person name="Nakamura Y."/>
            <person name="Ichinomiya M."/>
            <person name="Sato N."/>
            <person name="Blanc-Mathieu R."/>
            <person name="Endo H."/>
            <person name="Kuwata A."/>
            <person name="Ogata H."/>
        </authorList>
    </citation>
    <scope>NUCLEOTIDE SEQUENCE [LARGE SCALE GENOMIC DNA]</scope>
</reference>
<dbReference type="PANTHER" id="PTHR33442">
    <property type="entry name" value="TRANS-3-HYDROXY-L-PROLINE DEHYDRATASE"/>
    <property type="match status" value="1"/>
</dbReference>
<proteinExistence type="inferred from homology"/>
<dbReference type="Pfam" id="PF05544">
    <property type="entry name" value="Pro_racemase"/>
    <property type="match status" value="1"/>
</dbReference>
<evidence type="ECO:0008006" key="4">
    <source>
        <dbReference type="Google" id="ProtNLM"/>
    </source>
</evidence>
<organism evidence="2 3">
    <name type="scientific">Tetraparma gracilis</name>
    <dbReference type="NCBI Taxonomy" id="2962635"/>
    <lineage>
        <taxon>Eukaryota</taxon>
        <taxon>Sar</taxon>
        <taxon>Stramenopiles</taxon>
        <taxon>Ochrophyta</taxon>
        <taxon>Bolidophyceae</taxon>
        <taxon>Parmales</taxon>
        <taxon>Triparmaceae</taxon>
        <taxon>Tetraparma</taxon>
    </lineage>
</organism>
<evidence type="ECO:0000313" key="2">
    <source>
        <dbReference type="EMBL" id="GMI25924.1"/>
    </source>
</evidence>
<accession>A0ABQ6MGJ4</accession>
<sequence length="335" mass="35860">MTHLDHLRKLLITEPRGYPCQNVDFILPPTDPRAAFGFVIGEQAKVYPLMSGHNTICVATVLLESNLVPMQYPVTKFLLEAPGGLVEITAQCESEKATKIKILNVPAFVHALNLQVTGVPSAGVGSPSLPPITVDLAYGGMHYCVVDAAQPALGGLPLVPSNGKRICRLGEMIKTRCREQHPVNHPSPDLHYPGCDILVFRSENTTQPGASARNAVVMSNGGLDWENEGTWSAMLDRSPCGTGTCAVMAVLHAKQQLGLGEDFVHESIVGSLFTGRLLEEKVVWAGGEGGSAGDSRVVGVQPTVEGQAWITQHCKVVLHETDPFPAGFTVSDIWA</sequence>
<name>A0ABQ6MGJ4_9STRA</name>
<dbReference type="PANTHER" id="PTHR33442:SF5">
    <property type="entry name" value="BIFUNCTIONAL TRANS-3-HYDROXY-L-PROLINE DEHYDRATASE_2-EPIMERASE"/>
    <property type="match status" value="1"/>
</dbReference>